<accession>A0A7S1SZJ8</accession>
<keyword evidence="2" id="KW-1133">Transmembrane helix</keyword>
<organism evidence="3">
    <name type="scientific">Tetraselmis chuii</name>
    <dbReference type="NCBI Taxonomy" id="63592"/>
    <lineage>
        <taxon>Eukaryota</taxon>
        <taxon>Viridiplantae</taxon>
        <taxon>Chlorophyta</taxon>
        <taxon>core chlorophytes</taxon>
        <taxon>Chlorodendrophyceae</taxon>
        <taxon>Chlorodendrales</taxon>
        <taxon>Chlorodendraceae</taxon>
        <taxon>Tetraselmis</taxon>
    </lineage>
</organism>
<protein>
    <submittedName>
        <fullName evidence="3">Uncharacterized protein</fullName>
    </submittedName>
</protein>
<keyword evidence="2" id="KW-0812">Transmembrane</keyword>
<reference evidence="3" key="1">
    <citation type="submission" date="2021-01" db="EMBL/GenBank/DDBJ databases">
        <authorList>
            <person name="Corre E."/>
            <person name="Pelletier E."/>
            <person name="Niang G."/>
            <person name="Scheremetjew M."/>
            <person name="Finn R."/>
            <person name="Kale V."/>
            <person name="Holt S."/>
            <person name="Cochrane G."/>
            <person name="Meng A."/>
            <person name="Brown T."/>
            <person name="Cohen L."/>
        </authorList>
    </citation>
    <scope>NUCLEOTIDE SEQUENCE</scope>
    <source>
        <strain evidence="3">PLY429</strain>
    </source>
</reference>
<evidence type="ECO:0000313" key="3">
    <source>
        <dbReference type="EMBL" id="CAD9213894.1"/>
    </source>
</evidence>
<feature type="region of interest" description="Disordered" evidence="1">
    <location>
        <begin position="119"/>
        <end position="145"/>
    </location>
</feature>
<sequence>MQESSRLVFVSVKGAQPRRKVAIPVPDSFTFDDFTEKVKQKLKLLSVGSICHLSTGEILTSVDELQDIDELLVEEAPLQSRNPNTASAPFPKQDGIHASSSAEINIEVPDRASSSVGVASAATLRGSQPSRASAAANMPRNEDDEDVQMKYKKRNTGIIRRLQRIFPNWLSPGLPVSSREVTDIRGYRARRWMDPRNYLVIFAVLACVATLMLLTSRLAVA</sequence>
<keyword evidence="2" id="KW-0472">Membrane</keyword>
<feature type="transmembrane region" description="Helical" evidence="2">
    <location>
        <begin position="198"/>
        <end position="220"/>
    </location>
</feature>
<dbReference type="EMBL" id="HBGG01030916">
    <property type="protein sequence ID" value="CAD9213894.1"/>
    <property type="molecule type" value="Transcribed_RNA"/>
</dbReference>
<name>A0A7S1SZJ8_9CHLO</name>
<evidence type="ECO:0000256" key="1">
    <source>
        <dbReference type="SAM" id="MobiDB-lite"/>
    </source>
</evidence>
<proteinExistence type="predicted"/>
<evidence type="ECO:0000256" key="2">
    <source>
        <dbReference type="SAM" id="Phobius"/>
    </source>
</evidence>
<dbReference type="AlphaFoldDB" id="A0A7S1SZJ8"/>
<gene>
    <name evidence="3" type="ORF">TCHU04912_LOCUS16133</name>
</gene>